<dbReference type="GO" id="GO:0005794">
    <property type="term" value="C:Golgi apparatus"/>
    <property type="evidence" value="ECO:0007669"/>
    <property type="project" value="UniProtKB-SubCell"/>
</dbReference>
<keyword evidence="12" id="KW-0342">GTP-binding</keyword>
<reference evidence="17" key="1">
    <citation type="submission" date="2023-08" db="EMBL/GenBank/DDBJ databases">
        <title>Pelteobagrus vachellii genome.</title>
        <authorList>
            <person name="Liu H."/>
        </authorList>
    </citation>
    <scope>NUCLEOTIDE SEQUENCE</scope>
    <source>
        <strain evidence="17">PRFRI_2022a</strain>
        <tissue evidence="17">Muscle</tissue>
    </source>
</reference>
<dbReference type="GO" id="GO:0005783">
    <property type="term" value="C:endoplasmic reticulum"/>
    <property type="evidence" value="ECO:0007669"/>
    <property type="project" value="UniProtKB-SubCell"/>
</dbReference>
<evidence type="ECO:0000256" key="12">
    <source>
        <dbReference type="ARBA" id="ARBA00023134"/>
    </source>
</evidence>
<evidence type="ECO:0000256" key="1">
    <source>
        <dbReference type="ARBA" id="ARBA00004173"/>
    </source>
</evidence>
<dbReference type="GO" id="GO:0005525">
    <property type="term" value="F:GTP binding"/>
    <property type="evidence" value="ECO:0007669"/>
    <property type="project" value="UniProtKB-KW"/>
</dbReference>
<evidence type="ECO:0000256" key="4">
    <source>
        <dbReference type="ARBA" id="ARBA00004555"/>
    </source>
</evidence>
<evidence type="ECO:0000256" key="10">
    <source>
        <dbReference type="ARBA" id="ARBA00023034"/>
    </source>
</evidence>
<feature type="domain" description="AIG1-type G" evidence="16">
    <location>
        <begin position="15"/>
        <end position="216"/>
    </location>
</feature>
<dbReference type="Proteomes" id="UP001187315">
    <property type="component" value="Unassembled WGS sequence"/>
</dbReference>
<evidence type="ECO:0000256" key="11">
    <source>
        <dbReference type="ARBA" id="ARBA00023128"/>
    </source>
</evidence>
<evidence type="ECO:0000313" key="18">
    <source>
        <dbReference type="Proteomes" id="UP001187315"/>
    </source>
</evidence>
<dbReference type="InterPro" id="IPR027417">
    <property type="entry name" value="P-loop_NTPase"/>
</dbReference>
<evidence type="ECO:0000256" key="2">
    <source>
        <dbReference type="ARBA" id="ARBA00004240"/>
    </source>
</evidence>
<evidence type="ECO:0000256" key="5">
    <source>
        <dbReference type="ARBA" id="ARBA00008535"/>
    </source>
</evidence>
<keyword evidence="11" id="KW-0496">Mitochondrion</keyword>
<dbReference type="Gene3D" id="3.40.50.300">
    <property type="entry name" value="P-loop containing nucleotide triphosphate hydrolases"/>
    <property type="match status" value="2"/>
</dbReference>
<comment type="caution">
    <text evidence="17">The sequence shown here is derived from an EMBL/GenBank/DDBJ whole genome shotgun (WGS) entry which is preliminary data.</text>
</comment>
<evidence type="ECO:0000256" key="8">
    <source>
        <dbReference type="ARBA" id="ARBA00022741"/>
    </source>
</evidence>
<name>A0AA88M3G5_TACVA</name>
<keyword evidence="6" id="KW-0963">Cytoplasm</keyword>
<dbReference type="InterPro" id="IPR006703">
    <property type="entry name" value="G_AIG1"/>
</dbReference>
<comment type="similarity">
    <text evidence="5">Belongs to the TRAFAC class TrmE-Era-EngA-EngB-Septin-like GTPase superfamily. AIG1/Toc34/Toc159-like paraseptin GTPase family. IAN subfamily.</text>
</comment>
<keyword evidence="8" id="KW-0547">Nucleotide-binding</keyword>
<organism evidence="17 18">
    <name type="scientific">Tachysurus vachellii</name>
    <name type="common">Darkbarbel catfish</name>
    <name type="synonym">Pelteobagrus vachellii</name>
    <dbReference type="NCBI Taxonomy" id="175792"/>
    <lineage>
        <taxon>Eukaryota</taxon>
        <taxon>Metazoa</taxon>
        <taxon>Chordata</taxon>
        <taxon>Craniata</taxon>
        <taxon>Vertebrata</taxon>
        <taxon>Euteleostomi</taxon>
        <taxon>Actinopterygii</taxon>
        <taxon>Neopterygii</taxon>
        <taxon>Teleostei</taxon>
        <taxon>Ostariophysi</taxon>
        <taxon>Siluriformes</taxon>
        <taxon>Bagridae</taxon>
        <taxon>Tachysurus</taxon>
    </lineage>
</organism>
<dbReference type="InterPro" id="IPR045058">
    <property type="entry name" value="GIMA/IAN/Toc"/>
</dbReference>
<keyword evidence="10" id="KW-0333">Golgi apparatus</keyword>
<dbReference type="PANTHER" id="PTHR10903">
    <property type="entry name" value="GTPASE, IMAP FAMILY MEMBER-RELATED"/>
    <property type="match status" value="1"/>
</dbReference>
<evidence type="ECO:0000256" key="7">
    <source>
        <dbReference type="ARBA" id="ARBA00022737"/>
    </source>
</evidence>
<evidence type="ECO:0000256" key="6">
    <source>
        <dbReference type="ARBA" id="ARBA00022490"/>
    </source>
</evidence>
<evidence type="ECO:0000256" key="14">
    <source>
        <dbReference type="ARBA" id="ARBA00073539"/>
    </source>
</evidence>
<comment type="subcellular location">
    <subcellularLocation>
        <location evidence="3">Cytoplasm</location>
        <location evidence="3">Cytosol</location>
    </subcellularLocation>
    <subcellularLocation>
        <location evidence="2">Endoplasmic reticulum</location>
    </subcellularLocation>
    <subcellularLocation>
        <location evidence="4">Golgi apparatus</location>
    </subcellularLocation>
    <subcellularLocation>
        <location evidence="1">Mitochondrion</location>
    </subcellularLocation>
</comment>
<dbReference type="EMBL" id="JAVHJS010000018">
    <property type="protein sequence ID" value="KAK2829474.1"/>
    <property type="molecule type" value="Genomic_DNA"/>
</dbReference>
<feature type="domain" description="AIG1-type G" evidence="16">
    <location>
        <begin position="249"/>
        <end position="449"/>
    </location>
</feature>
<protein>
    <recommendedName>
        <fullName evidence="14">GTPase IMAP family member 8</fullName>
    </recommendedName>
    <alternativeName>
        <fullName evidence="15">Immune-associated nucleotide-binding protein 9</fullName>
    </alternativeName>
</protein>
<evidence type="ECO:0000256" key="15">
    <source>
        <dbReference type="ARBA" id="ARBA00077278"/>
    </source>
</evidence>
<evidence type="ECO:0000256" key="13">
    <source>
        <dbReference type="ARBA" id="ARBA00056809"/>
    </source>
</evidence>
<dbReference type="GO" id="GO:0005739">
    <property type="term" value="C:mitochondrion"/>
    <property type="evidence" value="ECO:0007669"/>
    <property type="project" value="UniProtKB-SubCell"/>
</dbReference>
<dbReference type="PANTHER" id="PTHR10903:SF139">
    <property type="entry name" value="GTPASE IMAP FAMILY MEMBER 4 ISOFORM X1"/>
    <property type="match status" value="1"/>
</dbReference>
<dbReference type="Pfam" id="PF04548">
    <property type="entry name" value="AIG1"/>
    <property type="match status" value="2"/>
</dbReference>
<sequence>MATVPFGSNPESPCLPKRHILLLGYCGAGKTSSCITITGQEDIQNRPCTEEPVLYTKTLGSGHLLVVDTPGWNLDRDAAGENLDSQNSTVAYIRHLCYPGIHAVLLVVPIGEPFTEHHRKGMMDRMEAAGTDVWKFSIVLFTRADRLWGNSIEDFIAEGGKALQRLVDRCGNRYHALDNTCTVNCTQVNELLQKLEEMVQENEGSFFAMNERLETPSSKWMLQEEGEEEQMRMITGDTDVTSPMFKSPPRELRMLLVGWQGSGKSSAGNMILGAHKFESGFHTEVSLRHQAHVNGRRVTIVDTPGWDWFSVHRTPRYVRKEIKRGAGLLHPGPHALLLVIPVISTLTTRKRRALKSHLEMFGEDASLHTIVLFSCGDWLGCTPIEEHLQRDDGQLLRLMEHCLNFYHVLDSTNVKRGQEQVGELLLKVEEMVAQNKEQPFLPVKLYEEEEDETLCEKCTLQ</sequence>
<dbReference type="PROSITE" id="PS51720">
    <property type="entry name" value="G_AIG1"/>
    <property type="match status" value="2"/>
</dbReference>
<keyword evidence="9" id="KW-0256">Endoplasmic reticulum</keyword>
<accession>A0AA88M3G5</accession>
<comment type="function">
    <text evidence="13">Exerts an anti-apoptotic effect in the immune system and is involved in responses to infections.</text>
</comment>
<dbReference type="FunFam" id="3.40.50.300:FF:000536">
    <property type="entry name" value="GTPase IMAP family member 8"/>
    <property type="match status" value="1"/>
</dbReference>
<gene>
    <name evidence="17" type="ORF">Q7C36_017464</name>
</gene>
<evidence type="ECO:0000259" key="16">
    <source>
        <dbReference type="PROSITE" id="PS51720"/>
    </source>
</evidence>
<evidence type="ECO:0000256" key="3">
    <source>
        <dbReference type="ARBA" id="ARBA00004514"/>
    </source>
</evidence>
<keyword evidence="7" id="KW-0677">Repeat</keyword>
<evidence type="ECO:0000313" key="17">
    <source>
        <dbReference type="EMBL" id="KAK2829474.1"/>
    </source>
</evidence>
<proteinExistence type="inferred from homology"/>
<evidence type="ECO:0000256" key="9">
    <source>
        <dbReference type="ARBA" id="ARBA00022824"/>
    </source>
</evidence>
<dbReference type="AlphaFoldDB" id="A0AA88M3G5"/>
<dbReference type="GO" id="GO:0005829">
    <property type="term" value="C:cytosol"/>
    <property type="evidence" value="ECO:0007669"/>
    <property type="project" value="UniProtKB-SubCell"/>
</dbReference>
<keyword evidence="18" id="KW-1185">Reference proteome</keyword>
<dbReference type="SUPFAM" id="SSF52540">
    <property type="entry name" value="P-loop containing nucleoside triphosphate hydrolases"/>
    <property type="match status" value="2"/>
</dbReference>